<keyword evidence="2 3" id="KW-0808">Transferase</keyword>
<proteinExistence type="predicted"/>
<dbReference type="GO" id="GO:0016020">
    <property type="term" value="C:membrane"/>
    <property type="evidence" value="ECO:0007669"/>
    <property type="project" value="InterPro"/>
</dbReference>
<name>E3SLI0_9CAUD</name>
<dbReference type="InterPro" id="IPR002516">
    <property type="entry name" value="Glyco_trans_11"/>
</dbReference>
<evidence type="ECO:0000256" key="2">
    <source>
        <dbReference type="ARBA" id="ARBA00022679"/>
    </source>
</evidence>
<gene>
    <name evidence="3" type="ORF">SSSM7_263</name>
</gene>
<dbReference type="Proteomes" id="UP000006527">
    <property type="component" value="Segment"/>
</dbReference>
<sequence length="285" mass="32928">MLAFNQMGNLGRLGNQMFQYAAVRGIAAMRGYEFGIPPFESRRVDNYSLHRAFTLESVGRSNLAVLDRGHAPVVIEKHFEFDEELHRMCPNDVSLFGFFQTERYFKNIENEIRRDFTFHDSILTPCKEMVDSLDTPPIFLHVRRGDPNLVDARGFKWSYTQCSSQHPPQPLSYYEEALKEFPEDQPVVICSDSPEWVNEQELFSGDRFLVSEPTDKYSDGSYEPFVDLCIMSLCSGAIIANSSLSWWGAWLQNKRGKVVAPKQWFGTDYKDKNTKDLYCPEWIVI</sequence>
<dbReference type="KEGG" id="vg:10328831"/>
<dbReference type="GeneID" id="10328831"/>
<dbReference type="GO" id="GO:0008107">
    <property type="term" value="F:galactoside 2-alpha-L-fucosyltransferase activity"/>
    <property type="evidence" value="ECO:0007669"/>
    <property type="project" value="InterPro"/>
</dbReference>
<reference evidence="3 4" key="1">
    <citation type="journal article" date="2010" name="Environ. Microbiol.">
        <title>Genomic analysis of oceanic cyanobacterial myoviruses compared with T4-like myoviruses from diverse hosts and environments.</title>
        <authorList>
            <person name="Sullivan M.B."/>
            <person name="Huang K.H."/>
            <person name="Ignacio-Espinoza J.C."/>
            <person name="Berlin A.M."/>
            <person name="Kelly L."/>
            <person name="Weigele P.R."/>
            <person name="DeFrancesco A.S."/>
            <person name="Kern S.E."/>
            <person name="Thompson L.R."/>
            <person name="Young S."/>
            <person name="Yandava C."/>
            <person name="Fu R."/>
            <person name="Krastins B."/>
            <person name="Chase M."/>
            <person name="Sarracino D."/>
            <person name="Osburne M.S."/>
            <person name="Henn M.R."/>
            <person name="Chisholm S.W."/>
        </authorList>
    </citation>
    <scope>NUCLEOTIDE SEQUENCE [LARGE SCALE GENOMIC DNA]</scope>
    <source>
        <strain evidence="3">8109-3</strain>
    </source>
</reference>
<evidence type="ECO:0000313" key="4">
    <source>
        <dbReference type="Proteomes" id="UP000006527"/>
    </source>
</evidence>
<keyword evidence="4" id="KW-1185">Reference proteome</keyword>
<dbReference type="CDD" id="cd11301">
    <property type="entry name" value="Fut1_Fut2_like"/>
    <property type="match status" value="1"/>
</dbReference>
<dbReference type="CAZy" id="GT11">
    <property type="family name" value="Glycosyltransferase Family 11"/>
</dbReference>
<dbReference type="EMBL" id="GU071098">
    <property type="protein sequence ID" value="ADO98328.1"/>
    <property type="molecule type" value="Genomic_DNA"/>
</dbReference>
<evidence type="ECO:0000313" key="3">
    <source>
        <dbReference type="EMBL" id="ADO98328.1"/>
    </source>
</evidence>
<evidence type="ECO:0000256" key="1">
    <source>
        <dbReference type="ARBA" id="ARBA00022676"/>
    </source>
</evidence>
<dbReference type="RefSeq" id="YP_004324315.1">
    <property type="nucleotide sequence ID" value="NC_015287.1"/>
</dbReference>
<accession>E3SLI0</accession>
<dbReference type="PANTHER" id="PTHR11927:SF9">
    <property type="entry name" value="L-FUCOSYLTRANSFERASE"/>
    <property type="match status" value="1"/>
</dbReference>
<keyword evidence="1" id="KW-0328">Glycosyltransferase</keyword>
<dbReference type="OrthoDB" id="12609at10239"/>
<organism evidence="3 4">
    <name type="scientific">Synechococcus phage S-SSM7</name>
    <dbReference type="NCBI Taxonomy" id="445686"/>
    <lineage>
        <taxon>Viruses</taxon>
        <taxon>Duplodnaviria</taxon>
        <taxon>Heunggongvirae</taxon>
        <taxon>Uroviricota</taxon>
        <taxon>Caudoviricetes</taxon>
        <taxon>Pantevenvirales</taxon>
        <taxon>Kyanoviridae</taxon>
        <taxon>Lipsvirus</taxon>
        <taxon>Lipsvirus ssm7</taxon>
    </lineage>
</organism>
<dbReference type="Pfam" id="PF01531">
    <property type="entry name" value="Glyco_transf_11"/>
    <property type="match status" value="1"/>
</dbReference>
<protein>
    <submittedName>
        <fullName evidence="3">Glycosyltransferase family 11</fullName>
    </submittedName>
</protein>
<dbReference type="PANTHER" id="PTHR11927">
    <property type="entry name" value="GALACTOSIDE 2-L-FUCOSYLTRANSFERASE"/>
    <property type="match status" value="1"/>
</dbReference>
<dbReference type="GO" id="GO:0005975">
    <property type="term" value="P:carbohydrate metabolic process"/>
    <property type="evidence" value="ECO:0007669"/>
    <property type="project" value="InterPro"/>
</dbReference>